<dbReference type="Gene3D" id="2.30.30.240">
    <property type="entry name" value="PRC-barrel domain"/>
    <property type="match status" value="2"/>
</dbReference>
<name>A0A221SWD5_9DEIO</name>
<dbReference type="Proteomes" id="UP000259030">
    <property type="component" value="Chromosome"/>
</dbReference>
<dbReference type="EMBL" id="CP021081">
    <property type="protein sequence ID" value="ASN80954.1"/>
    <property type="molecule type" value="Genomic_DNA"/>
</dbReference>
<dbReference type="RefSeq" id="WP_051307394.1">
    <property type="nucleotide sequence ID" value="NZ_CP021081.1"/>
</dbReference>
<accession>A0A221SWD5</accession>
<dbReference type="InterPro" id="IPR027275">
    <property type="entry name" value="PRC-brl_dom"/>
</dbReference>
<feature type="region of interest" description="Disordered" evidence="1">
    <location>
        <begin position="372"/>
        <end position="396"/>
    </location>
</feature>
<reference evidence="3 4" key="1">
    <citation type="submission" date="2017-05" db="EMBL/GenBank/DDBJ databases">
        <title>The complete genome sequence of Deinococcus ficus isolated from the rhizosphere of the Ficus religiosa L. in Taiwan.</title>
        <authorList>
            <person name="Wu K.-M."/>
            <person name="Liao T.-L."/>
            <person name="Liu Y.-M."/>
            <person name="Young C.-C."/>
            <person name="Tsai S.-F."/>
        </authorList>
    </citation>
    <scope>NUCLEOTIDE SEQUENCE [LARGE SCALE GENOMIC DNA]</scope>
    <source>
        <strain evidence="3 4">CC-FR2-10</strain>
    </source>
</reference>
<dbReference type="SUPFAM" id="SSF50346">
    <property type="entry name" value="PRC-barrel domain"/>
    <property type="match status" value="2"/>
</dbReference>
<feature type="domain" description="PRC-barrel" evidence="2">
    <location>
        <begin position="2"/>
        <end position="68"/>
    </location>
</feature>
<organism evidence="3 4">
    <name type="scientific">Deinococcus ficus</name>
    <dbReference type="NCBI Taxonomy" id="317577"/>
    <lineage>
        <taxon>Bacteria</taxon>
        <taxon>Thermotogati</taxon>
        <taxon>Deinococcota</taxon>
        <taxon>Deinococci</taxon>
        <taxon>Deinococcales</taxon>
        <taxon>Deinococcaceae</taxon>
        <taxon>Deinococcus</taxon>
    </lineage>
</organism>
<evidence type="ECO:0000259" key="2">
    <source>
        <dbReference type="Pfam" id="PF05239"/>
    </source>
</evidence>
<dbReference type="Pfam" id="PF05239">
    <property type="entry name" value="PRC"/>
    <property type="match status" value="2"/>
</dbReference>
<feature type="domain" description="PRC-barrel" evidence="2">
    <location>
        <begin position="92"/>
        <end position="157"/>
    </location>
</feature>
<dbReference type="STRING" id="317577.GCA_000419625_02307"/>
<evidence type="ECO:0000256" key="1">
    <source>
        <dbReference type="SAM" id="MobiDB-lite"/>
    </source>
</evidence>
<dbReference type="InterPro" id="IPR011033">
    <property type="entry name" value="PRC_barrel-like_sf"/>
</dbReference>
<evidence type="ECO:0000313" key="4">
    <source>
        <dbReference type="Proteomes" id="UP000259030"/>
    </source>
</evidence>
<protein>
    <recommendedName>
        <fullName evidence="2">PRC-barrel domain-containing protein</fullName>
    </recommendedName>
</protein>
<sequence length="396" mass="41800">MIKGKELLGKNIVTIDTGQRVETVHDLVFDPQANQLLGLIVEEGGWFRAAKAVRFESVRSFGEDAIMIADHSAIIRAKDDDRLARVMDADLNLIGLTLLTESGQKLGRIVDVYFDERTGRVEGYEATGGFLSDLSQGRTFIPGPADIQIGTDAAIVPTHVVAAMNAQRKGGIVGAFQDARDNVRDSVQDAAGAVKGSYEHAAQDVREGVTGLGAAVREQVTGQGQAYVVGKQASHEIVAEDGTVIVRAGETITPLHAEVAEWHGKLGALGAAATGGAVAGAYRDAADTARQGLQTAGSNLRENLEDLSQASRVRQKEYVTGRTVGYDVNLPDGDVLIRQGETITPAHADRAEADGLLAALITAATTASVSRAYSSTVNRIQGDRPAAEPGPDDRPE</sequence>
<proteinExistence type="predicted"/>
<gene>
    <name evidence="3" type="ORF">DFI_08045</name>
</gene>
<dbReference type="KEGG" id="dfc:DFI_08045"/>
<feature type="compositionally biased region" description="Basic and acidic residues" evidence="1">
    <location>
        <begin position="381"/>
        <end position="396"/>
    </location>
</feature>
<keyword evidence="4" id="KW-1185">Reference proteome</keyword>
<dbReference type="AlphaFoldDB" id="A0A221SWD5"/>
<evidence type="ECO:0000313" key="3">
    <source>
        <dbReference type="EMBL" id="ASN80954.1"/>
    </source>
</evidence>